<feature type="domain" description="Chitin-binding type-2" evidence="7">
    <location>
        <begin position="206"/>
        <end position="267"/>
    </location>
</feature>
<feature type="domain" description="Chitin-binding type-2" evidence="7">
    <location>
        <begin position="76"/>
        <end position="134"/>
    </location>
</feature>
<feature type="region of interest" description="Disordered" evidence="6">
    <location>
        <begin position="29"/>
        <end position="64"/>
    </location>
</feature>
<feature type="compositionally biased region" description="Basic and acidic residues" evidence="6">
    <location>
        <begin position="270"/>
        <end position="283"/>
    </location>
</feature>
<sequence>MSCPNELYFSINEQACNWRADVDCGDRTTLEDSKPVDGKSEEVETSPESDRDEDEEEPEETVQTERPVFPIIEFLPNGCPVNREIHWLLPHEKSCSLFYYCVQGEREVRRCPFWLHFNRKLQVCDWRAHVDCEDRIIVEDLKPDDEESEEVERPVFPIIEFLPNGCPVNHEIHWLLPHEKSCSLFCYCVQVLSIILLTIAAAANSENLCPKIQDIDSNIELLLPHRDCYKFYQCVHGQPVEMSCPNELYFSINEQACNWRADVDCGDRTTLEDSKPVDGKSEEVETSPESDKDEDEKEPEETVQTERPVFPIIEFLPNGCPVNREIHWLLPHETSCSLFYYCVQGEREVRRCPFWLHFNRKLQICDWPRNAGCIEIAE</sequence>
<evidence type="ECO:0000313" key="9">
    <source>
        <dbReference type="Proteomes" id="UP001314205"/>
    </source>
</evidence>
<reference evidence="8 9" key="1">
    <citation type="submission" date="2023-11" db="EMBL/GenBank/DDBJ databases">
        <authorList>
            <person name="Hedman E."/>
            <person name="Englund M."/>
            <person name="Stromberg M."/>
            <person name="Nyberg Akerstrom W."/>
            <person name="Nylinder S."/>
            <person name="Jareborg N."/>
            <person name="Kallberg Y."/>
            <person name="Kronander E."/>
        </authorList>
    </citation>
    <scope>NUCLEOTIDE SEQUENCE [LARGE SCALE GENOMIC DNA]</scope>
</reference>
<gene>
    <name evidence="8" type="ORF">PARMNEM_LOCUS2633</name>
</gene>
<dbReference type="InterPro" id="IPR002557">
    <property type="entry name" value="Chitin-bd_dom"/>
</dbReference>
<evidence type="ECO:0000313" key="8">
    <source>
        <dbReference type="EMBL" id="CAK1580899.1"/>
    </source>
</evidence>
<dbReference type="SUPFAM" id="SSF57625">
    <property type="entry name" value="Invertebrate chitin-binding proteins"/>
    <property type="match status" value="4"/>
</dbReference>
<proteinExistence type="predicted"/>
<evidence type="ECO:0000256" key="2">
    <source>
        <dbReference type="ARBA" id="ARBA00022729"/>
    </source>
</evidence>
<evidence type="ECO:0000256" key="3">
    <source>
        <dbReference type="ARBA" id="ARBA00022737"/>
    </source>
</evidence>
<feature type="region of interest" description="Disordered" evidence="6">
    <location>
        <begin position="270"/>
        <end position="304"/>
    </location>
</feature>
<dbReference type="PROSITE" id="PS50940">
    <property type="entry name" value="CHIT_BIND_II"/>
    <property type="match status" value="4"/>
</dbReference>
<comment type="caution">
    <text evidence="8">The sequence shown here is derived from an EMBL/GenBank/DDBJ whole genome shotgun (WGS) entry which is preliminary data.</text>
</comment>
<dbReference type="Proteomes" id="UP001314205">
    <property type="component" value="Unassembled WGS sequence"/>
</dbReference>
<keyword evidence="5" id="KW-0325">Glycoprotein</keyword>
<feature type="domain" description="Chitin-binding type-2" evidence="7">
    <location>
        <begin position="1"/>
        <end position="26"/>
    </location>
</feature>
<feature type="domain" description="Chitin-binding type-2" evidence="7">
    <location>
        <begin position="317"/>
        <end position="375"/>
    </location>
</feature>
<feature type="compositionally biased region" description="Acidic residues" evidence="6">
    <location>
        <begin position="43"/>
        <end position="62"/>
    </location>
</feature>
<dbReference type="Gene3D" id="2.170.140.10">
    <property type="entry name" value="Chitin binding domain"/>
    <property type="match status" value="3"/>
</dbReference>
<dbReference type="Pfam" id="PF01607">
    <property type="entry name" value="CBM_14"/>
    <property type="match status" value="3"/>
</dbReference>
<dbReference type="SMART" id="SM00494">
    <property type="entry name" value="ChtBD2"/>
    <property type="match status" value="3"/>
</dbReference>
<keyword evidence="1" id="KW-0147">Chitin-binding</keyword>
<dbReference type="InterPro" id="IPR036508">
    <property type="entry name" value="Chitin-bd_dom_sf"/>
</dbReference>
<dbReference type="InterPro" id="IPR051940">
    <property type="entry name" value="Chitin_bind-dev_reg"/>
</dbReference>
<protein>
    <recommendedName>
        <fullName evidence="7">Chitin-binding type-2 domain-containing protein</fullName>
    </recommendedName>
</protein>
<organism evidence="8 9">
    <name type="scientific">Parnassius mnemosyne</name>
    <name type="common">clouded apollo</name>
    <dbReference type="NCBI Taxonomy" id="213953"/>
    <lineage>
        <taxon>Eukaryota</taxon>
        <taxon>Metazoa</taxon>
        <taxon>Ecdysozoa</taxon>
        <taxon>Arthropoda</taxon>
        <taxon>Hexapoda</taxon>
        <taxon>Insecta</taxon>
        <taxon>Pterygota</taxon>
        <taxon>Neoptera</taxon>
        <taxon>Endopterygota</taxon>
        <taxon>Lepidoptera</taxon>
        <taxon>Glossata</taxon>
        <taxon>Ditrysia</taxon>
        <taxon>Papilionoidea</taxon>
        <taxon>Papilionidae</taxon>
        <taxon>Parnassiinae</taxon>
        <taxon>Parnassini</taxon>
        <taxon>Parnassius</taxon>
        <taxon>Driopa</taxon>
    </lineage>
</organism>
<keyword evidence="4" id="KW-1015">Disulfide bond</keyword>
<keyword evidence="2" id="KW-0732">Signal</keyword>
<dbReference type="PANTHER" id="PTHR23301">
    <property type="entry name" value="CHITIN BINDING PERITROPHIN-A"/>
    <property type="match status" value="1"/>
</dbReference>
<dbReference type="AlphaFoldDB" id="A0AAV1KGB5"/>
<keyword evidence="9" id="KW-1185">Reference proteome</keyword>
<feature type="compositionally biased region" description="Basic and acidic residues" evidence="6">
    <location>
        <begin position="29"/>
        <end position="42"/>
    </location>
</feature>
<dbReference type="PANTHER" id="PTHR23301:SF0">
    <property type="entry name" value="CHITIN-BINDING TYPE-2 DOMAIN-CONTAINING PROTEIN-RELATED"/>
    <property type="match status" value="1"/>
</dbReference>
<keyword evidence="3" id="KW-0677">Repeat</keyword>
<evidence type="ECO:0000256" key="1">
    <source>
        <dbReference type="ARBA" id="ARBA00022669"/>
    </source>
</evidence>
<feature type="compositionally biased region" description="Acidic residues" evidence="6">
    <location>
        <begin position="284"/>
        <end position="303"/>
    </location>
</feature>
<dbReference type="GO" id="GO:0005576">
    <property type="term" value="C:extracellular region"/>
    <property type="evidence" value="ECO:0007669"/>
    <property type="project" value="InterPro"/>
</dbReference>
<evidence type="ECO:0000256" key="6">
    <source>
        <dbReference type="SAM" id="MobiDB-lite"/>
    </source>
</evidence>
<evidence type="ECO:0000256" key="4">
    <source>
        <dbReference type="ARBA" id="ARBA00023157"/>
    </source>
</evidence>
<evidence type="ECO:0000256" key="5">
    <source>
        <dbReference type="ARBA" id="ARBA00023180"/>
    </source>
</evidence>
<dbReference type="GO" id="GO:0008061">
    <property type="term" value="F:chitin binding"/>
    <property type="evidence" value="ECO:0007669"/>
    <property type="project" value="UniProtKB-KW"/>
</dbReference>
<dbReference type="EMBL" id="CAVLGL010000024">
    <property type="protein sequence ID" value="CAK1580899.1"/>
    <property type="molecule type" value="Genomic_DNA"/>
</dbReference>
<accession>A0AAV1KGB5</accession>
<name>A0AAV1KGB5_9NEOP</name>
<evidence type="ECO:0000259" key="7">
    <source>
        <dbReference type="PROSITE" id="PS50940"/>
    </source>
</evidence>